<reference evidence="3 5" key="2">
    <citation type="submission" date="2016-11" db="EMBL/GenBank/DDBJ databases">
        <title>Genome sequencing of Amycolatopsis regifaucium.</title>
        <authorList>
            <person name="Mayilraj S."/>
            <person name="Kaur N."/>
        </authorList>
    </citation>
    <scope>NUCLEOTIDE SEQUENCE [LARGE SCALE GENOMIC DNA]</scope>
    <source>
        <strain evidence="3 5">GY080</strain>
    </source>
</reference>
<evidence type="ECO:0000313" key="4">
    <source>
        <dbReference type="Proteomes" id="UP000076321"/>
    </source>
</evidence>
<name>A0A154MLL5_9PSEU</name>
<dbReference type="Pfam" id="PF12728">
    <property type="entry name" value="HTH_17"/>
    <property type="match status" value="1"/>
</dbReference>
<dbReference type="EMBL" id="LQCI01000012">
    <property type="protein sequence ID" value="KZB84873.1"/>
    <property type="molecule type" value="Genomic_DNA"/>
</dbReference>
<evidence type="ECO:0000313" key="2">
    <source>
        <dbReference type="EMBL" id="KZB84873.1"/>
    </source>
</evidence>
<comment type="caution">
    <text evidence="2">The sequence shown here is derived from an EMBL/GenBank/DDBJ whole genome shotgun (WGS) entry which is preliminary data.</text>
</comment>
<gene>
    <name evidence="3" type="ORF">ATP06_0232140</name>
    <name evidence="2" type="ORF">AVL48_01290</name>
</gene>
<dbReference type="NCBIfam" id="TIGR01764">
    <property type="entry name" value="excise"/>
    <property type="match status" value="1"/>
</dbReference>
<accession>A0A154MLL5</accession>
<dbReference type="Proteomes" id="UP000186883">
    <property type="component" value="Unassembled WGS sequence"/>
</dbReference>
<dbReference type="AlphaFoldDB" id="A0A154MLL5"/>
<proteinExistence type="predicted"/>
<reference evidence="2 4" key="1">
    <citation type="submission" date="2015-12" db="EMBL/GenBank/DDBJ databases">
        <title>Amycolatopsis regifaucium genome sequencing and assembly.</title>
        <authorList>
            <person name="Mayilraj S."/>
        </authorList>
    </citation>
    <scope>NUCLEOTIDE SEQUENCE [LARGE SCALE GENOMIC DNA]</scope>
    <source>
        <strain evidence="2 4">GY080</strain>
    </source>
</reference>
<organism evidence="2 4">
    <name type="scientific">Amycolatopsis regifaucium</name>
    <dbReference type="NCBI Taxonomy" id="546365"/>
    <lineage>
        <taxon>Bacteria</taxon>
        <taxon>Bacillati</taxon>
        <taxon>Actinomycetota</taxon>
        <taxon>Actinomycetes</taxon>
        <taxon>Pseudonocardiales</taxon>
        <taxon>Pseudonocardiaceae</taxon>
        <taxon>Amycolatopsis</taxon>
    </lineage>
</organism>
<evidence type="ECO:0000259" key="1">
    <source>
        <dbReference type="Pfam" id="PF12728"/>
    </source>
</evidence>
<evidence type="ECO:0000313" key="5">
    <source>
        <dbReference type="Proteomes" id="UP000186883"/>
    </source>
</evidence>
<dbReference type="RefSeq" id="WP_063054106.1">
    <property type="nucleotide sequence ID" value="NZ_FOPQ01000007.1"/>
</dbReference>
<dbReference type="Proteomes" id="UP000076321">
    <property type="component" value="Unassembled WGS sequence"/>
</dbReference>
<dbReference type="GO" id="GO:0003677">
    <property type="term" value="F:DNA binding"/>
    <property type="evidence" value="ECO:0007669"/>
    <property type="project" value="InterPro"/>
</dbReference>
<dbReference type="EMBL" id="LOBU02000024">
    <property type="protein sequence ID" value="OKA03890.1"/>
    <property type="molecule type" value="Genomic_DNA"/>
</dbReference>
<dbReference type="InterPro" id="IPR041657">
    <property type="entry name" value="HTH_17"/>
</dbReference>
<sequence length="89" mass="9583">MRKREAGVPTYTVPEAAALMSLSQEYVYRLIHADAFPALRSGGRKGRGRYVVPAKAVEQLLDFASRAGNCVDIGEWVEGWRASATGGAA</sequence>
<protein>
    <recommendedName>
        <fullName evidence="1">Helix-turn-helix domain-containing protein</fullName>
    </recommendedName>
</protein>
<feature type="domain" description="Helix-turn-helix" evidence="1">
    <location>
        <begin position="11"/>
        <end position="61"/>
    </location>
</feature>
<evidence type="ECO:0000313" key="3">
    <source>
        <dbReference type="EMBL" id="OKA03890.1"/>
    </source>
</evidence>
<dbReference type="InterPro" id="IPR010093">
    <property type="entry name" value="SinI_DNA-bd"/>
</dbReference>
<keyword evidence="5" id="KW-1185">Reference proteome</keyword>